<comment type="similarity">
    <text evidence="9">Belongs to the MntA antitoxin family.</text>
</comment>
<reference evidence="11 12" key="1">
    <citation type="submission" date="2023-09" db="EMBL/GenBank/DDBJ databases">
        <authorList>
            <person name="Rey-Velasco X."/>
        </authorList>
    </citation>
    <scope>NUCLEOTIDE SEQUENCE [LARGE SCALE GENOMIC DNA]</scope>
    <source>
        <strain evidence="11 12">F260</strain>
    </source>
</reference>
<feature type="domain" description="Polymerase nucleotidyl transferase" evidence="10">
    <location>
        <begin position="47"/>
        <end position="130"/>
    </location>
</feature>
<evidence type="ECO:0000256" key="2">
    <source>
        <dbReference type="ARBA" id="ARBA00022649"/>
    </source>
</evidence>
<keyword evidence="5" id="KW-0479">Metal-binding</keyword>
<dbReference type="SUPFAM" id="SSF81301">
    <property type="entry name" value="Nucleotidyltransferase"/>
    <property type="match status" value="1"/>
</dbReference>
<evidence type="ECO:0000256" key="1">
    <source>
        <dbReference type="ARBA" id="ARBA00001946"/>
    </source>
</evidence>
<evidence type="ECO:0000256" key="7">
    <source>
        <dbReference type="ARBA" id="ARBA00022840"/>
    </source>
</evidence>
<dbReference type="PANTHER" id="PTHR33571">
    <property type="entry name" value="SSL8005 PROTEIN"/>
    <property type="match status" value="1"/>
</dbReference>
<dbReference type="InterPro" id="IPR043519">
    <property type="entry name" value="NT_sf"/>
</dbReference>
<evidence type="ECO:0000256" key="4">
    <source>
        <dbReference type="ARBA" id="ARBA00022695"/>
    </source>
</evidence>
<proteinExistence type="inferred from homology"/>
<dbReference type="EMBL" id="JAVRHO010000035">
    <property type="protein sequence ID" value="MDT0648280.1"/>
    <property type="molecule type" value="Genomic_DNA"/>
</dbReference>
<protein>
    <submittedName>
        <fullName evidence="11">Nucleotidyltransferase domain-containing protein</fullName>
    </submittedName>
</protein>
<dbReference type="Gene3D" id="3.30.460.10">
    <property type="entry name" value="Beta Polymerase, domain 2"/>
    <property type="match status" value="1"/>
</dbReference>
<dbReference type="Proteomes" id="UP001245285">
    <property type="component" value="Unassembled WGS sequence"/>
</dbReference>
<keyword evidence="8" id="KW-0460">Magnesium</keyword>
<sequence length="142" mass="16683">MAIINRQQFQRLMSVPKVNSFNQEENDYISFMKIQDRIHAKMIDFTSLCKLHNVKNLYAFGSATTDQFDKNLSDIDLLIEIEESDPLERGEKLLAIWEKLEEFFQRKVDLLTLSSLKNPILRKNIEATKILIYDGKRQEVCL</sequence>
<keyword evidence="3" id="KW-0808">Transferase</keyword>
<evidence type="ECO:0000313" key="12">
    <source>
        <dbReference type="Proteomes" id="UP001245285"/>
    </source>
</evidence>
<evidence type="ECO:0000256" key="9">
    <source>
        <dbReference type="ARBA" id="ARBA00038276"/>
    </source>
</evidence>
<dbReference type="RefSeq" id="WP_311496373.1">
    <property type="nucleotide sequence ID" value="NZ_JAVRHO010000035.1"/>
</dbReference>
<comment type="cofactor">
    <cofactor evidence="1">
        <name>Mg(2+)</name>
        <dbReference type="ChEBI" id="CHEBI:18420"/>
    </cofactor>
</comment>
<evidence type="ECO:0000256" key="3">
    <source>
        <dbReference type="ARBA" id="ARBA00022679"/>
    </source>
</evidence>
<dbReference type="InterPro" id="IPR052038">
    <property type="entry name" value="Type-VII_TA_antitoxin"/>
</dbReference>
<name>A0ABU3CQR2_9FLAO</name>
<organism evidence="11 12">
    <name type="scientific">Autumnicola lenta</name>
    <dbReference type="NCBI Taxonomy" id="3075593"/>
    <lineage>
        <taxon>Bacteria</taxon>
        <taxon>Pseudomonadati</taxon>
        <taxon>Bacteroidota</taxon>
        <taxon>Flavobacteriia</taxon>
        <taxon>Flavobacteriales</taxon>
        <taxon>Flavobacteriaceae</taxon>
        <taxon>Autumnicola</taxon>
    </lineage>
</organism>
<keyword evidence="2" id="KW-1277">Toxin-antitoxin system</keyword>
<dbReference type="Pfam" id="PF01909">
    <property type="entry name" value="NTP_transf_2"/>
    <property type="match status" value="1"/>
</dbReference>
<keyword evidence="12" id="KW-1185">Reference proteome</keyword>
<evidence type="ECO:0000256" key="6">
    <source>
        <dbReference type="ARBA" id="ARBA00022741"/>
    </source>
</evidence>
<evidence type="ECO:0000256" key="5">
    <source>
        <dbReference type="ARBA" id="ARBA00022723"/>
    </source>
</evidence>
<dbReference type="CDD" id="cd05403">
    <property type="entry name" value="NT_KNTase_like"/>
    <property type="match status" value="1"/>
</dbReference>
<keyword evidence="7" id="KW-0067">ATP-binding</keyword>
<evidence type="ECO:0000313" key="11">
    <source>
        <dbReference type="EMBL" id="MDT0648280.1"/>
    </source>
</evidence>
<gene>
    <name evidence="11" type="ORF">RM545_16425</name>
</gene>
<dbReference type="InterPro" id="IPR002934">
    <property type="entry name" value="Polymerase_NTP_transf_dom"/>
</dbReference>
<accession>A0ABU3CQR2</accession>
<keyword evidence="4" id="KW-0548">Nucleotidyltransferase</keyword>
<dbReference type="PANTHER" id="PTHR33571:SF12">
    <property type="entry name" value="BSL3053 PROTEIN"/>
    <property type="match status" value="1"/>
</dbReference>
<evidence type="ECO:0000256" key="8">
    <source>
        <dbReference type="ARBA" id="ARBA00022842"/>
    </source>
</evidence>
<comment type="caution">
    <text evidence="11">The sequence shown here is derived from an EMBL/GenBank/DDBJ whole genome shotgun (WGS) entry which is preliminary data.</text>
</comment>
<keyword evidence="6" id="KW-0547">Nucleotide-binding</keyword>
<evidence type="ECO:0000259" key="10">
    <source>
        <dbReference type="Pfam" id="PF01909"/>
    </source>
</evidence>